<dbReference type="EMBL" id="UOEK01000551">
    <property type="protein sequence ID" value="VAW09304.1"/>
    <property type="molecule type" value="Genomic_DNA"/>
</dbReference>
<sequence>MSMFLRTRWVVVMVVFAMSAAACGGGASTTSTGLDSPSNPADSVDSSLVSSDGLLTVILPSGVDAVSVIEAGAIEELDGLGQSVRAYDLGPDGSTFDEPVQLRFEVTADEIAGGVLVVARSTDGAIEPLVATIDLSSEPAVVVAEIDHFTVVELRTGVYRDITVKAPARIVVGGTVPVDLQIGLTSDQVASNYPSPDSFSVKEGANGEWSASGSVTGSGPGSFVCSSVGTGSVSYSGLIIVDYQLVIEEGYRRIIEASADPGRVFSHPSEWIVQGPVRDATANVECVEAATEVQIDDQTCVNFTTGEYTNECVLTEGVTVSGGDFAAFTVSVDGPIGDGAEDSVKVFFVATNSDGEMVAFECGLGQGCIGWFGAGFASLEADLPVQYSASDQVWSFSNLPIRTEGSDLILDVPPGVLADGSATIPGGPAALIEVTIFVENGDFLSTTRLSIDGLYDGLSP</sequence>
<accession>A0A3B0TKZ8</accession>
<organism evidence="1">
    <name type="scientific">hydrothermal vent metagenome</name>
    <dbReference type="NCBI Taxonomy" id="652676"/>
    <lineage>
        <taxon>unclassified sequences</taxon>
        <taxon>metagenomes</taxon>
        <taxon>ecological metagenomes</taxon>
    </lineage>
</organism>
<gene>
    <name evidence="1" type="ORF">MNBD_ACTINO02-1165</name>
</gene>
<reference evidence="1" key="1">
    <citation type="submission" date="2018-06" db="EMBL/GenBank/DDBJ databases">
        <authorList>
            <person name="Zhirakovskaya E."/>
        </authorList>
    </citation>
    <scope>NUCLEOTIDE SEQUENCE</scope>
</reference>
<protein>
    <submittedName>
        <fullName evidence="1">Uncharacterized protein</fullName>
    </submittedName>
</protein>
<proteinExistence type="predicted"/>
<dbReference type="PROSITE" id="PS51257">
    <property type="entry name" value="PROKAR_LIPOPROTEIN"/>
    <property type="match status" value="1"/>
</dbReference>
<dbReference type="AlphaFoldDB" id="A0A3B0TKZ8"/>
<evidence type="ECO:0000313" key="1">
    <source>
        <dbReference type="EMBL" id="VAW09304.1"/>
    </source>
</evidence>
<name>A0A3B0TKZ8_9ZZZZ</name>